<dbReference type="HOGENOM" id="CLU_107607_2_0_11"/>
<protein>
    <submittedName>
        <fullName evidence="2">Uncharacterized protein</fullName>
    </submittedName>
</protein>
<dbReference type="AlphaFoldDB" id="B5HUB0"/>
<feature type="region of interest" description="Disordered" evidence="1">
    <location>
        <begin position="1"/>
        <end position="20"/>
    </location>
</feature>
<reference evidence="2" key="1">
    <citation type="submission" date="2009-10" db="EMBL/GenBank/DDBJ databases">
        <title>The genome sequence of Streptomyces sviceus strain ATCC 29083.</title>
        <authorList>
            <consortium name="The Broad Institute Genome Sequencing Platform"/>
            <consortium name="Broad Institute Microbial Sequencing Center"/>
            <person name="Fischbach M."/>
            <person name="Godfrey P."/>
            <person name="Ward D."/>
            <person name="Young S."/>
            <person name="Zeng Q."/>
            <person name="Koehrsen M."/>
            <person name="Alvarado L."/>
            <person name="Berlin A.M."/>
            <person name="Bochicchio J."/>
            <person name="Borenstein D."/>
            <person name="Chapman S.B."/>
            <person name="Chen Z."/>
            <person name="Engels R."/>
            <person name="Freedman E."/>
            <person name="Gellesch M."/>
            <person name="Goldberg J."/>
            <person name="Griggs A."/>
            <person name="Gujja S."/>
            <person name="Heilman E.R."/>
            <person name="Heiman D.I."/>
            <person name="Hepburn T.A."/>
            <person name="Howarth C."/>
            <person name="Jen D."/>
            <person name="Larson L."/>
            <person name="Lewis B."/>
            <person name="Mehta T."/>
            <person name="Park D."/>
            <person name="Pearson M."/>
            <person name="Richards J."/>
            <person name="Roberts A."/>
            <person name="Saif S."/>
            <person name="Shea T.D."/>
            <person name="Shenoy N."/>
            <person name="Sisk P."/>
            <person name="Stolte C."/>
            <person name="Sykes S.N."/>
            <person name="Thomson T."/>
            <person name="Walk T."/>
            <person name="White J."/>
            <person name="Yandava C."/>
            <person name="Straight P."/>
            <person name="Clardy J."/>
            <person name="Hung D."/>
            <person name="Kolter R."/>
            <person name="Mekalanos J."/>
            <person name="Walker S."/>
            <person name="Walsh C.T."/>
            <person name="Wieland-Brown L.C."/>
            <person name="Haas B."/>
            <person name="Nusbaum C."/>
            <person name="Birren B."/>
        </authorList>
    </citation>
    <scope>NUCLEOTIDE SEQUENCE [LARGE SCALE GENOMIC DNA]</scope>
    <source>
        <strain evidence="2">ATCC 29083</strain>
    </source>
</reference>
<keyword evidence="3" id="KW-1185">Reference proteome</keyword>
<proteinExistence type="predicted"/>
<organism evidence="2 3">
    <name type="scientific">Streptomyces sviceus (strain ATCC 29083 / DSM 924 / JCM 4929 / NBRC 13980 / NCIMB 11184 / NRRL 5439 / UC 5370)</name>
    <dbReference type="NCBI Taxonomy" id="463191"/>
    <lineage>
        <taxon>Bacteria</taxon>
        <taxon>Bacillati</taxon>
        <taxon>Actinomycetota</taxon>
        <taxon>Actinomycetes</taxon>
        <taxon>Kitasatosporales</taxon>
        <taxon>Streptomycetaceae</taxon>
        <taxon>Streptomyces</taxon>
    </lineage>
</organism>
<feature type="compositionally biased region" description="Pro residues" evidence="1">
    <location>
        <begin position="1"/>
        <end position="13"/>
    </location>
</feature>
<dbReference type="Proteomes" id="UP000002785">
    <property type="component" value="Chromosome"/>
</dbReference>
<accession>B5HUB0</accession>
<evidence type="ECO:0000256" key="1">
    <source>
        <dbReference type="SAM" id="MobiDB-lite"/>
    </source>
</evidence>
<sequence>MPLTAPRPRPGPASDPLAITSDSNSAIEAAGKCPAPLHTRRRHMKATANVHKTGRAVAGEELFESLAHFVVTHHSESAERAERIADQAVAFVVTAATATVSMAPSDDVDLGLHALILHTKEYGQLCERYAGRFLHHNPKPGGGARDPEKVAASARAMKAAGFAVFDDLWTVDGTNLAQCDSDCGRPYGDA</sequence>
<dbReference type="EMBL" id="CM000951">
    <property type="protein sequence ID" value="EDY56415.1"/>
    <property type="molecule type" value="Genomic_DNA"/>
</dbReference>
<dbReference type="eggNOG" id="COG4278">
    <property type="taxonomic scope" value="Bacteria"/>
</dbReference>
<evidence type="ECO:0000313" key="2">
    <source>
        <dbReference type="EMBL" id="EDY56415.1"/>
    </source>
</evidence>
<evidence type="ECO:0000313" key="3">
    <source>
        <dbReference type="Proteomes" id="UP000002785"/>
    </source>
</evidence>
<gene>
    <name evidence="2" type="ORF">SSEG_02995</name>
</gene>
<name>B5HUB0_STRX2</name>